<dbReference type="InterPro" id="IPR000742">
    <property type="entry name" value="EGF"/>
</dbReference>
<dbReference type="Pfam" id="PF00008">
    <property type="entry name" value="EGF"/>
    <property type="match status" value="1"/>
</dbReference>
<evidence type="ECO:0000256" key="3">
    <source>
        <dbReference type="SAM" id="SignalP"/>
    </source>
</evidence>
<dbReference type="EMBL" id="JABXBU010002228">
    <property type="protein sequence ID" value="KAF8771930.1"/>
    <property type="molecule type" value="Genomic_DNA"/>
</dbReference>
<dbReference type="InterPro" id="IPR007110">
    <property type="entry name" value="Ig-like_dom"/>
</dbReference>
<protein>
    <submittedName>
        <fullName evidence="6">Pro-neuregulin-2 like protein</fullName>
    </submittedName>
</protein>
<comment type="caution">
    <text evidence="6">The sequence shown here is derived from an EMBL/GenBank/DDBJ whole genome shotgun (WGS) entry which is preliminary data.</text>
</comment>
<sequence length="302" mass="33418">MHCSCSPFPWWSLLLLATAAATCPLLGDGVTDAPTKAYLAPIVFHGRLVALARRGPAQQATFLVDKVFKSPQALAKSVVVEFAYRKNSSKCRGAPYTEGELQLANRYVVFAARRRQHRSKMIAVTQPEPYSKRKAVSRVLCANCAKAPSIRGLNDVKVDIFSKLKLKCRISGNPPPKVVWFKNGLKLKADGRIKLRSKRRYSHLIINRVSLDDAGHYKCIAKNILGNATAFANVIAATTTTESPFWQLRKDPCPRRNFCLNGGVCIYFAVVKEYACECADGYGGQRCETKVISTLSIDFQGE</sequence>
<dbReference type="SUPFAM" id="SSF48726">
    <property type="entry name" value="Immunoglobulin"/>
    <property type="match status" value="1"/>
</dbReference>
<dbReference type="PROSITE" id="PS01186">
    <property type="entry name" value="EGF_2"/>
    <property type="match status" value="1"/>
</dbReference>
<dbReference type="AlphaFoldDB" id="A0A8T0EH08"/>
<keyword evidence="1" id="KW-0393">Immunoglobulin domain</keyword>
<evidence type="ECO:0000256" key="1">
    <source>
        <dbReference type="ARBA" id="ARBA00023319"/>
    </source>
</evidence>
<dbReference type="PROSITE" id="PS50026">
    <property type="entry name" value="EGF_3"/>
    <property type="match status" value="1"/>
</dbReference>
<dbReference type="SMART" id="SM00181">
    <property type="entry name" value="EGF"/>
    <property type="match status" value="1"/>
</dbReference>
<dbReference type="Gene3D" id="2.10.25.10">
    <property type="entry name" value="Laminin"/>
    <property type="match status" value="1"/>
</dbReference>
<proteinExistence type="predicted"/>
<accession>A0A8T0EH08</accession>
<comment type="caution">
    <text evidence="2">Lacks conserved residue(s) required for the propagation of feature annotation.</text>
</comment>
<gene>
    <name evidence="6" type="ORF">HNY73_019294</name>
</gene>
<reference evidence="6" key="2">
    <citation type="submission" date="2020-06" db="EMBL/GenBank/DDBJ databases">
        <authorList>
            <person name="Sheffer M."/>
        </authorList>
    </citation>
    <scope>NUCLEOTIDE SEQUENCE</scope>
</reference>
<dbReference type="InterPro" id="IPR013783">
    <property type="entry name" value="Ig-like_fold"/>
</dbReference>
<dbReference type="PROSITE" id="PS50835">
    <property type="entry name" value="IG_LIKE"/>
    <property type="match status" value="1"/>
</dbReference>
<dbReference type="InterPro" id="IPR003598">
    <property type="entry name" value="Ig_sub2"/>
</dbReference>
<dbReference type="PANTHER" id="PTHR47633">
    <property type="entry name" value="IMMUNOGLOBULIN"/>
    <property type="match status" value="1"/>
</dbReference>
<dbReference type="SMART" id="SM00408">
    <property type="entry name" value="IGc2"/>
    <property type="match status" value="1"/>
</dbReference>
<reference evidence="6" key="1">
    <citation type="journal article" date="2020" name="bioRxiv">
        <title>Chromosome-level reference genome of the European wasp spider Argiope bruennichi: a resource for studies on range expansion and evolutionary adaptation.</title>
        <authorList>
            <person name="Sheffer M.M."/>
            <person name="Hoppe A."/>
            <person name="Krehenwinkel H."/>
            <person name="Uhl G."/>
            <person name="Kuss A.W."/>
            <person name="Jensen L."/>
            <person name="Jensen C."/>
            <person name="Gillespie R.G."/>
            <person name="Hoff K.J."/>
            <person name="Prost S."/>
        </authorList>
    </citation>
    <scope>NUCLEOTIDE SEQUENCE</scope>
</reference>
<keyword evidence="3" id="KW-0732">Signal</keyword>
<dbReference type="FunFam" id="2.60.40.10:FF:000107">
    <property type="entry name" value="Myosin, light chain kinase a"/>
    <property type="match status" value="1"/>
</dbReference>
<evidence type="ECO:0000256" key="2">
    <source>
        <dbReference type="PROSITE-ProRule" id="PRU00076"/>
    </source>
</evidence>
<evidence type="ECO:0000259" key="4">
    <source>
        <dbReference type="PROSITE" id="PS50026"/>
    </source>
</evidence>
<dbReference type="SMART" id="SM00409">
    <property type="entry name" value="IG"/>
    <property type="match status" value="1"/>
</dbReference>
<dbReference type="Gene3D" id="2.60.40.10">
    <property type="entry name" value="Immunoglobulins"/>
    <property type="match status" value="1"/>
</dbReference>
<dbReference type="SUPFAM" id="SSF57196">
    <property type="entry name" value="EGF/Laminin"/>
    <property type="match status" value="1"/>
</dbReference>
<feature type="disulfide bond" evidence="2">
    <location>
        <begin position="259"/>
        <end position="276"/>
    </location>
</feature>
<evidence type="ECO:0000313" key="6">
    <source>
        <dbReference type="EMBL" id="KAF8771930.1"/>
    </source>
</evidence>
<feature type="domain" description="EGF-like" evidence="4">
    <location>
        <begin position="249"/>
        <end position="288"/>
    </location>
</feature>
<dbReference type="InterPro" id="IPR036179">
    <property type="entry name" value="Ig-like_dom_sf"/>
</dbReference>
<feature type="signal peptide" evidence="3">
    <location>
        <begin position="1"/>
        <end position="21"/>
    </location>
</feature>
<keyword evidence="2" id="KW-1015">Disulfide bond</keyword>
<dbReference type="InterPro" id="IPR013098">
    <property type="entry name" value="Ig_I-set"/>
</dbReference>
<name>A0A8T0EH08_ARGBR</name>
<feature type="chain" id="PRO_5035734063" evidence="3">
    <location>
        <begin position="22"/>
        <end position="302"/>
    </location>
</feature>
<dbReference type="InterPro" id="IPR003599">
    <property type="entry name" value="Ig_sub"/>
</dbReference>
<dbReference type="PROSITE" id="PS00022">
    <property type="entry name" value="EGF_1"/>
    <property type="match status" value="1"/>
</dbReference>
<feature type="domain" description="Ig-like" evidence="5">
    <location>
        <begin position="148"/>
        <end position="235"/>
    </location>
</feature>
<evidence type="ECO:0000313" key="7">
    <source>
        <dbReference type="Proteomes" id="UP000807504"/>
    </source>
</evidence>
<evidence type="ECO:0000259" key="5">
    <source>
        <dbReference type="PROSITE" id="PS50835"/>
    </source>
</evidence>
<feature type="disulfide bond" evidence="2">
    <location>
        <begin position="278"/>
        <end position="287"/>
    </location>
</feature>
<dbReference type="Pfam" id="PF07679">
    <property type="entry name" value="I-set"/>
    <property type="match status" value="1"/>
</dbReference>
<dbReference type="CDD" id="cd00054">
    <property type="entry name" value="EGF_CA"/>
    <property type="match status" value="1"/>
</dbReference>
<keyword evidence="7" id="KW-1185">Reference proteome</keyword>
<organism evidence="6 7">
    <name type="scientific">Argiope bruennichi</name>
    <name type="common">Wasp spider</name>
    <name type="synonym">Aranea bruennichi</name>
    <dbReference type="NCBI Taxonomy" id="94029"/>
    <lineage>
        <taxon>Eukaryota</taxon>
        <taxon>Metazoa</taxon>
        <taxon>Ecdysozoa</taxon>
        <taxon>Arthropoda</taxon>
        <taxon>Chelicerata</taxon>
        <taxon>Arachnida</taxon>
        <taxon>Araneae</taxon>
        <taxon>Araneomorphae</taxon>
        <taxon>Entelegynae</taxon>
        <taxon>Araneoidea</taxon>
        <taxon>Araneidae</taxon>
        <taxon>Argiope</taxon>
    </lineage>
</organism>
<keyword evidence="2" id="KW-0245">EGF-like domain</keyword>
<dbReference type="Proteomes" id="UP000807504">
    <property type="component" value="Unassembled WGS sequence"/>
</dbReference>